<sequence>MKLKVCGMRESTNISELLKLQPDYMGFIFYGKSKRDVADGLDAQLLNAFPSSTEKVGVFVNAALDFVKEKVIQFGLDLVQLHGDEAPEYCADLNASGVKVMKVFSVGESFDFGELEAYKPNVDFFLFDTKGKERGGNGELFNWELLNEYDGGIPYFLSGGIDLENIESLSDLKVQPYAIDVNSKFEIEPGLKDVERLKELKVRLLRASQ</sequence>
<dbReference type="InterPro" id="IPR001240">
    <property type="entry name" value="PRAI_dom"/>
</dbReference>
<evidence type="ECO:0000256" key="4">
    <source>
        <dbReference type="ARBA" id="ARBA00022272"/>
    </source>
</evidence>
<dbReference type="InterPro" id="IPR044643">
    <property type="entry name" value="TrpF_fam"/>
</dbReference>
<dbReference type="STRING" id="296218.AWN68_10755"/>
<dbReference type="PANTHER" id="PTHR42894">
    <property type="entry name" value="N-(5'-PHOSPHORIBOSYL)ANTHRANILATE ISOMERASE"/>
    <property type="match status" value="1"/>
</dbReference>
<keyword evidence="6 9" id="KW-0822">Tryptophan biosynthesis</keyword>
<dbReference type="Proteomes" id="UP000075615">
    <property type="component" value="Unassembled WGS sequence"/>
</dbReference>
<dbReference type="InterPro" id="IPR013785">
    <property type="entry name" value="Aldolase_TIM"/>
</dbReference>
<comment type="similarity">
    <text evidence="9">Belongs to the TrpF family.</text>
</comment>
<protein>
    <recommendedName>
        <fullName evidence="4 9">N-(5'-phosphoribosyl)anthranilate isomerase</fullName>
        <shortName evidence="9">PRAI</shortName>
        <ecNumber evidence="3 9">5.3.1.24</ecNumber>
    </recommendedName>
</protein>
<reference evidence="11 12" key="1">
    <citation type="submission" date="2016-01" db="EMBL/GenBank/DDBJ databases">
        <title>Genome sequencing of Roseivirga echinicomitans KMM 6058.</title>
        <authorList>
            <person name="Selvaratnam C."/>
            <person name="Thevarajoo S."/>
            <person name="Goh K.M."/>
            <person name="Ee R."/>
            <person name="Chan K.-G."/>
            <person name="Chong C.S."/>
        </authorList>
    </citation>
    <scope>NUCLEOTIDE SEQUENCE [LARGE SCALE GENOMIC DNA]</scope>
    <source>
        <strain evidence="11 12">KMM 6058</strain>
    </source>
</reference>
<evidence type="ECO:0000256" key="1">
    <source>
        <dbReference type="ARBA" id="ARBA00001164"/>
    </source>
</evidence>
<dbReference type="OrthoDB" id="9786954at2"/>
<evidence type="ECO:0000256" key="2">
    <source>
        <dbReference type="ARBA" id="ARBA00004664"/>
    </source>
</evidence>
<name>A0A150X380_9BACT</name>
<gene>
    <name evidence="9" type="primary">trpF</name>
    <name evidence="11" type="ORF">AWN68_10755</name>
</gene>
<evidence type="ECO:0000256" key="3">
    <source>
        <dbReference type="ARBA" id="ARBA00012572"/>
    </source>
</evidence>
<comment type="catalytic activity">
    <reaction evidence="1 9">
        <text>N-(5-phospho-beta-D-ribosyl)anthranilate = 1-(2-carboxyphenylamino)-1-deoxy-D-ribulose 5-phosphate</text>
        <dbReference type="Rhea" id="RHEA:21540"/>
        <dbReference type="ChEBI" id="CHEBI:18277"/>
        <dbReference type="ChEBI" id="CHEBI:58613"/>
        <dbReference type="EC" id="5.3.1.24"/>
    </reaction>
</comment>
<dbReference type="EMBL" id="LRDB01000050">
    <property type="protein sequence ID" value="KYG73157.1"/>
    <property type="molecule type" value="Genomic_DNA"/>
</dbReference>
<evidence type="ECO:0000256" key="9">
    <source>
        <dbReference type="HAMAP-Rule" id="MF_00135"/>
    </source>
</evidence>
<evidence type="ECO:0000313" key="11">
    <source>
        <dbReference type="EMBL" id="KYG73157.1"/>
    </source>
</evidence>
<evidence type="ECO:0000256" key="5">
    <source>
        <dbReference type="ARBA" id="ARBA00022605"/>
    </source>
</evidence>
<dbReference type="AlphaFoldDB" id="A0A150X380"/>
<dbReference type="SUPFAM" id="SSF51366">
    <property type="entry name" value="Ribulose-phoshate binding barrel"/>
    <property type="match status" value="1"/>
</dbReference>
<comment type="caution">
    <text evidence="11">The sequence shown here is derived from an EMBL/GenBank/DDBJ whole genome shotgun (WGS) entry which is preliminary data.</text>
</comment>
<evidence type="ECO:0000313" key="12">
    <source>
        <dbReference type="Proteomes" id="UP000075615"/>
    </source>
</evidence>
<keyword evidence="7 9" id="KW-0057">Aromatic amino acid biosynthesis</keyword>
<evidence type="ECO:0000259" key="10">
    <source>
        <dbReference type="Pfam" id="PF00697"/>
    </source>
</evidence>
<keyword evidence="8 9" id="KW-0413">Isomerase</keyword>
<evidence type="ECO:0000256" key="7">
    <source>
        <dbReference type="ARBA" id="ARBA00023141"/>
    </source>
</evidence>
<dbReference type="Pfam" id="PF00697">
    <property type="entry name" value="PRAI"/>
    <property type="match status" value="1"/>
</dbReference>
<dbReference type="GO" id="GO:0004640">
    <property type="term" value="F:phosphoribosylanthranilate isomerase activity"/>
    <property type="evidence" value="ECO:0007669"/>
    <property type="project" value="UniProtKB-UniRule"/>
</dbReference>
<dbReference type="RefSeq" id="WP_068418296.1">
    <property type="nucleotide sequence ID" value="NZ_LRDB01000050.1"/>
</dbReference>
<comment type="pathway">
    <text evidence="2 9">Amino-acid biosynthesis; L-tryptophan biosynthesis; L-tryptophan from chorismate: step 3/5.</text>
</comment>
<accession>A0A150X380</accession>
<keyword evidence="5 9" id="KW-0028">Amino-acid biosynthesis</keyword>
<feature type="domain" description="N-(5'phosphoribosyl) anthranilate isomerase (PRAI)" evidence="10">
    <location>
        <begin position="4"/>
        <end position="199"/>
    </location>
</feature>
<dbReference type="InterPro" id="IPR011060">
    <property type="entry name" value="RibuloseP-bd_barrel"/>
</dbReference>
<dbReference type="Gene3D" id="3.20.20.70">
    <property type="entry name" value="Aldolase class I"/>
    <property type="match status" value="1"/>
</dbReference>
<proteinExistence type="inferred from homology"/>
<dbReference type="UniPathway" id="UPA00035">
    <property type="reaction ID" value="UER00042"/>
</dbReference>
<keyword evidence="12" id="KW-1185">Reference proteome</keyword>
<dbReference type="GO" id="GO:0000162">
    <property type="term" value="P:L-tryptophan biosynthetic process"/>
    <property type="evidence" value="ECO:0007669"/>
    <property type="project" value="UniProtKB-UniRule"/>
</dbReference>
<dbReference type="CDD" id="cd00405">
    <property type="entry name" value="PRAI"/>
    <property type="match status" value="1"/>
</dbReference>
<organism evidence="11 12">
    <name type="scientific">Roseivirga echinicomitans</name>
    <dbReference type="NCBI Taxonomy" id="296218"/>
    <lineage>
        <taxon>Bacteria</taxon>
        <taxon>Pseudomonadati</taxon>
        <taxon>Bacteroidota</taxon>
        <taxon>Cytophagia</taxon>
        <taxon>Cytophagales</taxon>
        <taxon>Roseivirgaceae</taxon>
        <taxon>Roseivirga</taxon>
    </lineage>
</organism>
<dbReference type="PANTHER" id="PTHR42894:SF1">
    <property type="entry name" value="N-(5'-PHOSPHORIBOSYL)ANTHRANILATE ISOMERASE"/>
    <property type="match status" value="1"/>
</dbReference>
<evidence type="ECO:0000256" key="6">
    <source>
        <dbReference type="ARBA" id="ARBA00022822"/>
    </source>
</evidence>
<dbReference type="HAMAP" id="MF_00135">
    <property type="entry name" value="PRAI"/>
    <property type="match status" value="1"/>
</dbReference>
<evidence type="ECO:0000256" key="8">
    <source>
        <dbReference type="ARBA" id="ARBA00023235"/>
    </source>
</evidence>
<dbReference type="EC" id="5.3.1.24" evidence="3 9"/>